<evidence type="ECO:0000313" key="1">
    <source>
        <dbReference type="EMBL" id="TDH71161.1"/>
    </source>
</evidence>
<dbReference type="RefSeq" id="XP_067820660.1">
    <property type="nucleotide sequence ID" value="XM_067966600.1"/>
</dbReference>
<dbReference type="AlphaFoldDB" id="A0A976IGQ0"/>
<evidence type="ECO:0008006" key="3">
    <source>
        <dbReference type="Google" id="ProtNLM"/>
    </source>
</evidence>
<dbReference type="Proteomes" id="UP000294530">
    <property type="component" value="Unassembled WGS sequence"/>
</dbReference>
<dbReference type="KEGG" id="blac:94352271"/>
<keyword evidence="2" id="KW-1185">Reference proteome</keyword>
<proteinExistence type="predicted"/>
<reference evidence="1 2" key="1">
    <citation type="journal article" date="2021" name="Genome Biol.">
        <title>AFLAP: assembly-free linkage analysis pipeline using k-mers from genome sequencing data.</title>
        <authorList>
            <person name="Fletcher K."/>
            <person name="Zhang L."/>
            <person name="Gil J."/>
            <person name="Han R."/>
            <person name="Cavanaugh K."/>
            <person name="Michelmore R."/>
        </authorList>
    </citation>
    <scope>NUCLEOTIDE SEQUENCE [LARGE SCALE GENOMIC DNA]</scope>
    <source>
        <strain evidence="1 2">SF5</strain>
    </source>
</reference>
<dbReference type="CDD" id="cd22744">
    <property type="entry name" value="OTU"/>
    <property type="match status" value="1"/>
</dbReference>
<dbReference type="GeneID" id="94352271"/>
<organism evidence="1 2">
    <name type="scientific">Bremia lactucae</name>
    <name type="common">Lettuce downy mildew</name>
    <dbReference type="NCBI Taxonomy" id="4779"/>
    <lineage>
        <taxon>Eukaryota</taxon>
        <taxon>Sar</taxon>
        <taxon>Stramenopiles</taxon>
        <taxon>Oomycota</taxon>
        <taxon>Peronosporomycetes</taxon>
        <taxon>Peronosporales</taxon>
        <taxon>Peronosporaceae</taxon>
        <taxon>Bremia</taxon>
    </lineage>
</organism>
<gene>
    <name evidence="1" type="ORF">CCR75_008548</name>
</gene>
<protein>
    <recommendedName>
        <fullName evidence="3">OTU domain-containing protein</fullName>
    </recommendedName>
</protein>
<comment type="caution">
    <text evidence="1">The sequence shown here is derived from an EMBL/GenBank/DDBJ whole genome shotgun (WGS) entry which is preliminary data.</text>
</comment>
<accession>A0A976IGQ0</accession>
<sequence>MSFASNGKDIKTKSLGIDIESASEDELALNIFLPGYIHHSRLKDLSSFKLDAESTNEISNRQGKTAAAKAYIEANSEVALDVDGDGNCGFRAIAVAPGRSEFNWPAIRKELAKELIDW</sequence>
<dbReference type="EMBL" id="SHOA02000004">
    <property type="protein sequence ID" value="TDH71161.1"/>
    <property type="molecule type" value="Genomic_DNA"/>
</dbReference>
<name>A0A976IGQ0_BRELC</name>
<evidence type="ECO:0000313" key="2">
    <source>
        <dbReference type="Proteomes" id="UP000294530"/>
    </source>
</evidence>
<dbReference type="OrthoDB" id="1694816at2759"/>